<keyword evidence="4" id="KW-1185">Reference proteome</keyword>
<organism evidence="3 4">
    <name type="scientific">Solanum bulbocastanum</name>
    <name type="common">Wild potato</name>
    <dbReference type="NCBI Taxonomy" id="147425"/>
    <lineage>
        <taxon>Eukaryota</taxon>
        <taxon>Viridiplantae</taxon>
        <taxon>Streptophyta</taxon>
        <taxon>Embryophyta</taxon>
        <taxon>Tracheophyta</taxon>
        <taxon>Spermatophyta</taxon>
        <taxon>Magnoliopsida</taxon>
        <taxon>eudicotyledons</taxon>
        <taxon>Gunneridae</taxon>
        <taxon>Pentapetalae</taxon>
        <taxon>asterids</taxon>
        <taxon>lamiids</taxon>
        <taxon>Solanales</taxon>
        <taxon>Solanaceae</taxon>
        <taxon>Solanoideae</taxon>
        <taxon>Solaneae</taxon>
        <taxon>Solanum</taxon>
    </lineage>
</organism>
<feature type="domain" description="DUF4218" evidence="2">
    <location>
        <begin position="86"/>
        <end position="150"/>
    </location>
</feature>
<evidence type="ECO:0000256" key="1">
    <source>
        <dbReference type="SAM" id="MobiDB-lite"/>
    </source>
</evidence>
<comment type="caution">
    <text evidence="3">The sequence shown here is derived from an EMBL/GenBank/DDBJ whole genome shotgun (WGS) entry which is preliminary data.</text>
</comment>
<protein>
    <recommendedName>
        <fullName evidence="2">DUF4218 domain-containing protein</fullName>
    </recommendedName>
</protein>
<evidence type="ECO:0000313" key="4">
    <source>
        <dbReference type="Proteomes" id="UP001371456"/>
    </source>
</evidence>
<reference evidence="3 4" key="1">
    <citation type="submission" date="2024-02" db="EMBL/GenBank/DDBJ databases">
        <title>de novo genome assembly of Solanum bulbocastanum strain 11H21.</title>
        <authorList>
            <person name="Hosaka A.J."/>
        </authorList>
    </citation>
    <scope>NUCLEOTIDE SEQUENCE [LARGE SCALE GENOMIC DNA]</scope>
    <source>
        <tissue evidence="3">Young leaves</tissue>
    </source>
</reference>
<dbReference type="EMBL" id="JBANQN010000008">
    <property type="protein sequence ID" value="KAK6782261.1"/>
    <property type="molecule type" value="Genomic_DNA"/>
</dbReference>
<sequence>MVMDVKGKTKDNPKARMDIKEYCRRKELWLQELQNGKIVKHKASFSFTLDEKREIIQWVKNLRMPEGYASNLGKRADMNKGKLIDLCSGKLLESSLDRMEENILVTTTKLEKIFPCGFFDVMEHLPIHLVQEACLEGPVQTRWMYPFERRNRPSRNDEGNSDPLFPPISIFNQNGRGSKKRGKRNFTDMEIQSAVTHVLLNFPEIQSYVNLFVNT</sequence>
<dbReference type="PANTHER" id="PTHR48258">
    <property type="entry name" value="DUF4218 DOMAIN-CONTAINING PROTEIN-RELATED"/>
    <property type="match status" value="1"/>
</dbReference>
<dbReference type="InterPro" id="IPR025452">
    <property type="entry name" value="DUF4218"/>
</dbReference>
<gene>
    <name evidence="3" type="ORF">RDI58_020057</name>
</gene>
<proteinExistence type="predicted"/>
<feature type="region of interest" description="Disordered" evidence="1">
    <location>
        <begin position="152"/>
        <end position="182"/>
    </location>
</feature>
<accession>A0AAN8Y877</accession>
<dbReference type="AlphaFoldDB" id="A0AAN8Y877"/>
<name>A0AAN8Y877_SOLBU</name>
<evidence type="ECO:0000313" key="3">
    <source>
        <dbReference type="EMBL" id="KAK6782261.1"/>
    </source>
</evidence>
<dbReference type="PANTHER" id="PTHR48258:SF4">
    <property type="entry name" value="DUF4216 DOMAIN-CONTAINING PROTEIN"/>
    <property type="match status" value="1"/>
</dbReference>
<dbReference type="Pfam" id="PF13960">
    <property type="entry name" value="DUF4218"/>
    <property type="match status" value="1"/>
</dbReference>
<dbReference type="Proteomes" id="UP001371456">
    <property type="component" value="Unassembled WGS sequence"/>
</dbReference>
<evidence type="ECO:0000259" key="2">
    <source>
        <dbReference type="Pfam" id="PF13960"/>
    </source>
</evidence>